<evidence type="ECO:0008006" key="6">
    <source>
        <dbReference type="Google" id="ProtNLM"/>
    </source>
</evidence>
<evidence type="ECO:0000256" key="3">
    <source>
        <dbReference type="SAM" id="SignalP"/>
    </source>
</evidence>
<evidence type="ECO:0000313" key="5">
    <source>
        <dbReference type="Proteomes" id="UP000032304"/>
    </source>
</evidence>
<dbReference type="GO" id="GO:0016671">
    <property type="term" value="F:oxidoreductase activity, acting on a sulfur group of donors, disulfide as acceptor"/>
    <property type="evidence" value="ECO:0007669"/>
    <property type="project" value="InterPro"/>
</dbReference>
<dbReference type="InterPro" id="IPR004911">
    <property type="entry name" value="Interferon-induced_GILT"/>
</dbReference>
<dbReference type="EMBL" id="CM001751">
    <property type="protein sequence ID" value="KJB77053.1"/>
    <property type="molecule type" value="Genomic_DNA"/>
</dbReference>
<dbReference type="Proteomes" id="UP000032304">
    <property type="component" value="Chromosome 12"/>
</dbReference>
<gene>
    <name evidence="4" type="ORF">B456_012G118100</name>
</gene>
<proteinExistence type="inferred from homology"/>
<dbReference type="AlphaFoldDB" id="A0A0D2TN47"/>
<sequence length="245" mass="28235">MSFSKLLSLLLLVNFIFIYQSHSSPDNNVTKAQSHIKPKKVHLSLYYESLCPYCRSFIVSQLVKVFNTDLLNIINLRLVPWGNAQYVKPNKTIICQHGEDECYLNTIHACAISIWPDPDNQHSEGMEAVWKACSARSGMDQKLIKDCYDSGYGRKLLLQYATETDHLYPKHLYVPWVTVNNQPLYDKYEDFITYVCNAYKDKDLVRACLSNSLKVTEEKFSRSPVCYVEIRSQIQQRLHCCSGGT</sequence>
<keyword evidence="3" id="KW-0732">Signal</keyword>
<evidence type="ECO:0000256" key="2">
    <source>
        <dbReference type="ARBA" id="ARBA00023180"/>
    </source>
</evidence>
<protein>
    <recommendedName>
        <fullName evidence="6">Saposin A-type domain-containing protein</fullName>
    </recommendedName>
</protein>
<name>A0A0D2TN47_GOSRA</name>
<keyword evidence="2" id="KW-0325">Glycoprotein</keyword>
<dbReference type="PANTHER" id="PTHR13234:SF78">
    <property type="entry name" value="GAMMA-INTERFERON-INDUCIBLE LYSOSOMAL THIOL REDUCTASE-LIKE"/>
    <property type="match status" value="1"/>
</dbReference>
<comment type="similarity">
    <text evidence="1">Belongs to the GILT family.</text>
</comment>
<feature type="chain" id="PRO_5002252146" description="Saposin A-type domain-containing protein" evidence="3">
    <location>
        <begin position="24"/>
        <end position="245"/>
    </location>
</feature>
<feature type="signal peptide" evidence="3">
    <location>
        <begin position="1"/>
        <end position="23"/>
    </location>
</feature>
<organism evidence="4 5">
    <name type="scientific">Gossypium raimondii</name>
    <name type="common">Peruvian cotton</name>
    <name type="synonym">Gossypium klotzschianum subsp. raimondii</name>
    <dbReference type="NCBI Taxonomy" id="29730"/>
    <lineage>
        <taxon>Eukaryota</taxon>
        <taxon>Viridiplantae</taxon>
        <taxon>Streptophyta</taxon>
        <taxon>Embryophyta</taxon>
        <taxon>Tracheophyta</taxon>
        <taxon>Spermatophyta</taxon>
        <taxon>Magnoliopsida</taxon>
        <taxon>eudicotyledons</taxon>
        <taxon>Gunneridae</taxon>
        <taxon>Pentapetalae</taxon>
        <taxon>rosids</taxon>
        <taxon>malvids</taxon>
        <taxon>Malvales</taxon>
        <taxon>Malvaceae</taxon>
        <taxon>Malvoideae</taxon>
        <taxon>Gossypium</taxon>
    </lineage>
</organism>
<dbReference type="Pfam" id="PF03227">
    <property type="entry name" value="GILT"/>
    <property type="match status" value="1"/>
</dbReference>
<evidence type="ECO:0000256" key="1">
    <source>
        <dbReference type="ARBA" id="ARBA00005679"/>
    </source>
</evidence>
<accession>A0A0D2TN47</accession>
<evidence type="ECO:0000313" key="4">
    <source>
        <dbReference type="EMBL" id="KJB77053.1"/>
    </source>
</evidence>
<dbReference type="PANTHER" id="PTHR13234">
    <property type="entry name" value="GAMMA-INTERFERON INDUCIBLE LYSOSOMAL THIOL REDUCTASE GILT"/>
    <property type="match status" value="1"/>
</dbReference>
<keyword evidence="5" id="KW-1185">Reference proteome</keyword>
<dbReference type="Gramene" id="KJB77053">
    <property type="protein sequence ID" value="KJB77053"/>
    <property type="gene ID" value="B456_012G118100"/>
</dbReference>
<reference evidence="4 5" key="1">
    <citation type="journal article" date="2012" name="Nature">
        <title>Repeated polyploidization of Gossypium genomes and the evolution of spinnable cotton fibres.</title>
        <authorList>
            <person name="Paterson A.H."/>
            <person name="Wendel J.F."/>
            <person name="Gundlach H."/>
            <person name="Guo H."/>
            <person name="Jenkins J."/>
            <person name="Jin D."/>
            <person name="Llewellyn D."/>
            <person name="Showmaker K.C."/>
            <person name="Shu S."/>
            <person name="Udall J."/>
            <person name="Yoo M.J."/>
            <person name="Byers R."/>
            <person name="Chen W."/>
            <person name="Doron-Faigenboim A."/>
            <person name="Duke M.V."/>
            <person name="Gong L."/>
            <person name="Grimwood J."/>
            <person name="Grover C."/>
            <person name="Grupp K."/>
            <person name="Hu G."/>
            <person name="Lee T.H."/>
            <person name="Li J."/>
            <person name="Lin L."/>
            <person name="Liu T."/>
            <person name="Marler B.S."/>
            <person name="Page J.T."/>
            <person name="Roberts A.W."/>
            <person name="Romanel E."/>
            <person name="Sanders W.S."/>
            <person name="Szadkowski E."/>
            <person name="Tan X."/>
            <person name="Tang H."/>
            <person name="Xu C."/>
            <person name="Wang J."/>
            <person name="Wang Z."/>
            <person name="Zhang D."/>
            <person name="Zhang L."/>
            <person name="Ashrafi H."/>
            <person name="Bedon F."/>
            <person name="Bowers J.E."/>
            <person name="Brubaker C.L."/>
            <person name="Chee P.W."/>
            <person name="Das S."/>
            <person name="Gingle A.R."/>
            <person name="Haigler C.H."/>
            <person name="Harker D."/>
            <person name="Hoffmann L.V."/>
            <person name="Hovav R."/>
            <person name="Jones D.C."/>
            <person name="Lemke C."/>
            <person name="Mansoor S."/>
            <person name="ur Rahman M."/>
            <person name="Rainville L.N."/>
            <person name="Rambani A."/>
            <person name="Reddy U.K."/>
            <person name="Rong J.K."/>
            <person name="Saranga Y."/>
            <person name="Scheffler B.E."/>
            <person name="Scheffler J.A."/>
            <person name="Stelly D.M."/>
            <person name="Triplett B.A."/>
            <person name="Van Deynze A."/>
            <person name="Vaslin M.F."/>
            <person name="Waghmare V.N."/>
            <person name="Walford S.A."/>
            <person name="Wright R.J."/>
            <person name="Zaki E.A."/>
            <person name="Zhang T."/>
            <person name="Dennis E.S."/>
            <person name="Mayer K.F."/>
            <person name="Peterson D.G."/>
            <person name="Rokhsar D.S."/>
            <person name="Wang X."/>
            <person name="Schmutz J."/>
        </authorList>
    </citation>
    <scope>NUCLEOTIDE SEQUENCE [LARGE SCALE GENOMIC DNA]</scope>
</reference>